<dbReference type="SUPFAM" id="SSF54637">
    <property type="entry name" value="Thioesterase/thiol ester dehydrase-isomerase"/>
    <property type="match status" value="1"/>
</dbReference>
<dbReference type="PANTHER" id="PTHR11049:SF5">
    <property type="entry name" value="ACYL-COA THIOESTER HYDROLASE YCIA"/>
    <property type="match status" value="1"/>
</dbReference>
<dbReference type="PROSITE" id="PS51770">
    <property type="entry name" value="HOTDOG_ACOT"/>
    <property type="match status" value="1"/>
</dbReference>
<dbReference type="GO" id="GO:0009062">
    <property type="term" value="P:fatty acid catabolic process"/>
    <property type="evidence" value="ECO:0007669"/>
    <property type="project" value="TreeGrafter"/>
</dbReference>
<dbReference type="NCBIfam" id="NF007970">
    <property type="entry name" value="PRK10694.1"/>
    <property type="match status" value="1"/>
</dbReference>
<accession>A0AAD8JNH1</accession>
<keyword evidence="2" id="KW-0812">Transmembrane</keyword>
<feature type="transmembrane region" description="Helical" evidence="2">
    <location>
        <begin position="20"/>
        <end position="41"/>
    </location>
</feature>
<dbReference type="GO" id="GO:0052816">
    <property type="term" value="F:long-chain fatty acyl-CoA hydrolase activity"/>
    <property type="evidence" value="ECO:0007669"/>
    <property type="project" value="TreeGrafter"/>
</dbReference>
<dbReference type="Pfam" id="PF06790">
    <property type="entry name" value="UPF0259"/>
    <property type="match status" value="1"/>
</dbReference>
<dbReference type="InterPro" id="IPR040170">
    <property type="entry name" value="Cytosol_ACT"/>
</dbReference>
<dbReference type="Pfam" id="PF03061">
    <property type="entry name" value="4HBT"/>
    <property type="match status" value="1"/>
</dbReference>
<reference evidence="4" key="1">
    <citation type="journal article" date="2023" name="bioRxiv">
        <title>Improved chromosome-level genome assembly for marigold (Tagetes erecta).</title>
        <authorList>
            <person name="Jiang F."/>
            <person name="Yuan L."/>
            <person name="Wang S."/>
            <person name="Wang H."/>
            <person name="Xu D."/>
            <person name="Wang A."/>
            <person name="Fan W."/>
        </authorList>
    </citation>
    <scope>NUCLEOTIDE SEQUENCE</scope>
    <source>
        <strain evidence="4">WSJ</strain>
        <tissue evidence="4">Leaf</tissue>
    </source>
</reference>
<dbReference type="InterPro" id="IPR006683">
    <property type="entry name" value="Thioestr_dom"/>
</dbReference>
<dbReference type="InterPro" id="IPR029069">
    <property type="entry name" value="HotDog_dom_sf"/>
</dbReference>
<dbReference type="CDD" id="cd03442">
    <property type="entry name" value="BFIT_BACH"/>
    <property type="match status" value="1"/>
</dbReference>
<evidence type="ECO:0000313" key="4">
    <source>
        <dbReference type="EMBL" id="KAK1405821.1"/>
    </source>
</evidence>
<evidence type="ECO:0000313" key="5">
    <source>
        <dbReference type="Proteomes" id="UP001229421"/>
    </source>
</evidence>
<dbReference type="AlphaFoldDB" id="A0AAD8JNH1"/>
<keyword evidence="1" id="KW-0378">Hydrolase</keyword>
<evidence type="ECO:0000256" key="1">
    <source>
        <dbReference type="ARBA" id="ARBA00022801"/>
    </source>
</evidence>
<dbReference type="GO" id="GO:0005829">
    <property type="term" value="C:cytosol"/>
    <property type="evidence" value="ECO:0007669"/>
    <property type="project" value="TreeGrafter"/>
</dbReference>
<keyword evidence="2" id="KW-0472">Membrane</keyword>
<keyword evidence="5" id="KW-1185">Reference proteome</keyword>
<evidence type="ECO:0000256" key="2">
    <source>
        <dbReference type="SAM" id="Phobius"/>
    </source>
</evidence>
<protein>
    <recommendedName>
        <fullName evidence="3">HotDog ACOT-type domain-containing protein</fullName>
    </recommendedName>
</protein>
<dbReference type="Gene3D" id="3.10.129.10">
    <property type="entry name" value="Hotdog Thioesterase"/>
    <property type="match status" value="1"/>
</dbReference>
<dbReference type="EMBL" id="JAUHHV010000025">
    <property type="protein sequence ID" value="KAK1405821.1"/>
    <property type="molecule type" value="Genomic_DNA"/>
</dbReference>
<gene>
    <name evidence="4" type="ORF">QVD17_42512</name>
</gene>
<evidence type="ECO:0000259" key="3">
    <source>
        <dbReference type="PROSITE" id="PS51770"/>
    </source>
</evidence>
<comment type="caution">
    <text evidence="4">The sequence shown here is derived from an EMBL/GenBank/DDBJ whole genome shotgun (WGS) entry which is preliminary data.</text>
</comment>
<dbReference type="GO" id="GO:0006637">
    <property type="term" value="P:acyl-CoA metabolic process"/>
    <property type="evidence" value="ECO:0007669"/>
    <property type="project" value="TreeGrafter"/>
</dbReference>
<dbReference type="InterPro" id="IPR033120">
    <property type="entry name" value="HOTDOG_ACOT"/>
</dbReference>
<name>A0AAD8JNH1_TARER</name>
<sequence length="459" mass="48036">MSITASSLYRDTGNFARHQLATVLLMSLLAAFITVMLVHVLTPEYVTGTAAGAAARLGGQHLRCADGEHAAAWRNALSDPDGLFRPACQCVAGDWCFSAAAAKAAAAHLPDDAGGATGLYGAGGARHSADDSAVAGSECEADCPRYSALAAGQSGGDAVLLFADGFTAECLVGDFHRGRQCGFGDVDYLSLSALYAVTLIDDVPSGTFAANSEWKNYEAATRLSSPGGLFHLLQAPVCRRPALQPVVYGADADSAHAGQRAAAARRGLAPAQRCLGAVLLYLRPAGFISGDRCRSRNKNNHLPRSAGHFLAFTCIEVEAMGEKHTLPKGEMVLRTLAMPADTNANGDIFGGWLMSQMDMGGAILAKEIAEGRVVTVRVDGMSFMKPVAVGDVVSCHASCLRTGNSSMTINVEVWIKKVSSEPIGQTYIATEAVFIYVAVDNEGNSRPLPAGRANQQPGE</sequence>
<dbReference type="PANTHER" id="PTHR11049">
    <property type="entry name" value="ACYL COENZYME A THIOESTER HYDROLASE"/>
    <property type="match status" value="1"/>
</dbReference>
<feature type="domain" description="HotDog ACOT-type" evidence="3">
    <location>
        <begin position="327"/>
        <end position="442"/>
    </location>
</feature>
<keyword evidence="2" id="KW-1133">Transmembrane helix</keyword>
<dbReference type="FunFam" id="3.10.129.10:FF:000008">
    <property type="entry name" value="Acyl-CoA thioester hydrolase"/>
    <property type="match status" value="1"/>
</dbReference>
<proteinExistence type="predicted"/>
<dbReference type="Proteomes" id="UP001229421">
    <property type="component" value="Unassembled WGS sequence"/>
</dbReference>
<organism evidence="4 5">
    <name type="scientific">Tagetes erecta</name>
    <name type="common">African marigold</name>
    <dbReference type="NCBI Taxonomy" id="13708"/>
    <lineage>
        <taxon>Eukaryota</taxon>
        <taxon>Viridiplantae</taxon>
        <taxon>Streptophyta</taxon>
        <taxon>Embryophyta</taxon>
        <taxon>Tracheophyta</taxon>
        <taxon>Spermatophyta</taxon>
        <taxon>Magnoliopsida</taxon>
        <taxon>eudicotyledons</taxon>
        <taxon>Gunneridae</taxon>
        <taxon>Pentapetalae</taxon>
        <taxon>asterids</taxon>
        <taxon>campanulids</taxon>
        <taxon>Asterales</taxon>
        <taxon>Asteraceae</taxon>
        <taxon>Asteroideae</taxon>
        <taxon>Heliantheae alliance</taxon>
        <taxon>Tageteae</taxon>
        <taxon>Tagetes</taxon>
    </lineage>
</organism>